<keyword evidence="1" id="KW-0732">Signal</keyword>
<dbReference type="EMBL" id="JAJJMA010133291">
    <property type="protein sequence ID" value="MCL7033319.1"/>
    <property type="molecule type" value="Genomic_DNA"/>
</dbReference>
<protein>
    <recommendedName>
        <fullName evidence="2">Neprosin PEP catalytic domain-containing protein</fullName>
    </recommendedName>
</protein>
<dbReference type="InterPro" id="IPR025521">
    <property type="entry name" value="Neprosin_propep"/>
</dbReference>
<organism evidence="3 4">
    <name type="scientific">Papaver nudicaule</name>
    <name type="common">Iceland poppy</name>
    <dbReference type="NCBI Taxonomy" id="74823"/>
    <lineage>
        <taxon>Eukaryota</taxon>
        <taxon>Viridiplantae</taxon>
        <taxon>Streptophyta</taxon>
        <taxon>Embryophyta</taxon>
        <taxon>Tracheophyta</taxon>
        <taxon>Spermatophyta</taxon>
        <taxon>Magnoliopsida</taxon>
        <taxon>Ranunculales</taxon>
        <taxon>Papaveraceae</taxon>
        <taxon>Papaveroideae</taxon>
        <taxon>Papaver</taxon>
    </lineage>
</organism>
<evidence type="ECO:0000259" key="2">
    <source>
        <dbReference type="PROSITE" id="PS52045"/>
    </source>
</evidence>
<dbReference type="Pfam" id="PF03080">
    <property type="entry name" value="Neprosin"/>
    <property type="match status" value="1"/>
</dbReference>
<name>A0AA41V735_PAPNU</name>
<dbReference type="PANTHER" id="PTHR31589">
    <property type="entry name" value="PROTEIN, PUTATIVE (DUF239)-RELATED-RELATED"/>
    <property type="match status" value="1"/>
</dbReference>
<feature type="signal peptide" evidence="1">
    <location>
        <begin position="1"/>
        <end position="26"/>
    </location>
</feature>
<feature type="domain" description="Neprosin PEP catalytic" evidence="2">
    <location>
        <begin position="123"/>
        <end position="200"/>
    </location>
</feature>
<accession>A0AA41V735</accession>
<evidence type="ECO:0000313" key="3">
    <source>
        <dbReference type="EMBL" id="MCL7033319.1"/>
    </source>
</evidence>
<evidence type="ECO:0000256" key="1">
    <source>
        <dbReference type="SAM" id="SignalP"/>
    </source>
</evidence>
<feature type="chain" id="PRO_5041421784" description="Neprosin PEP catalytic domain-containing protein" evidence="1">
    <location>
        <begin position="27"/>
        <end position="200"/>
    </location>
</feature>
<proteinExistence type="predicted"/>
<dbReference type="PANTHER" id="PTHR31589:SF223">
    <property type="entry name" value="PROTEIN, PUTATIVE (DUF239)-RELATED"/>
    <property type="match status" value="1"/>
</dbReference>
<dbReference type="Pfam" id="PF14365">
    <property type="entry name" value="Neprosin_AP"/>
    <property type="match status" value="1"/>
</dbReference>
<sequence length="200" mass="22823">MSFKDLIKLVAVVIVLFSWSPKNCYGAGGAKNRPSKEEDLELENQLKILNKPPVKSIRTKFGDIYDCINIYKQPAFDHPLLKNHKIQVTIFSLIWFSISLSSNGTVPIRRTKKEELVNAKHYSNWGISHHSVSAQLSDKKSYYGASAKMNTRNPLIDHNDPNKFSTAQIWIQNGPTEEVNSIEFGWAVSELLKDYFFLSF</sequence>
<dbReference type="InterPro" id="IPR004314">
    <property type="entry name" value="Neprosin"/>
</dbReference>
<dbReference type="Proteomes" id="UP001177140">
    <property type="component" value="Unassembled WGS sequence"/>
</dbReference>
<keyword evidence="4" id="KW-1185">Reference proteome</keyword>
<gene>
    <name evidence="3" type="ORF">MKW94_022740</name>
</gene>
<dbReference type="InterPro" id="IPR053168">
    <property type="entry name" value="Glutamic_endopeptidase"/>
</dbReference>
<comment type="caution">
    <text evidence="3">The sequence shown here is derived from an EMBL/GenBank/DDBJ whole genome shotgun (WGS) entry which is preliminary data.</text>
</comment>
<dbReference type="AlphaFoldDB" id="A0AA41V735"/>
<evidence type="ECO:0000313" key="4">
    <source>
        <dbReference type="Proteomes" id="UP001177140"/>
    </source>
</evidence>
<reference evidence="3" key="1">
    <citation type="submission" date="2022-03" db="EMBL/GenBank/DDBJ databases">
        <title>A functionally conserved STORR gene fusion in Papaver species that diverged 16.8 million years ago.</title>
        <authorList>
            <person name="Catania T."/>
        </authorList>
    </citation>
    <scope>NUCLEOTIDE SEQUENCE</scope>
    <source>
        <strain evidence="3">S-191538</strain>
    </source>
</reference>
<dbReference type="PROSITE" id="PS52045">
    <property type="entry name" value="NEPROSIN_PEP_CD"/>
    <property type="match status" value="1"/>
</dbReference>